<feature type="transmembrane region" description="Helical" evidence="1">
    <location>
        <begin position="57"/>
        <end position="74"/>
    </location>
</feature>
<keyword evidence="1" id="KW-0812">Transmembrane</keyword>
<proteinExistence type="predicted"/>
<comment type="caution">
    <text evidence="2">The sequence shown here is derived from an EMBL/GenBank/DDBJ whole genome shotgun (WGS) entry which is preliminary data.</text>
</comment>
<dbReference type="AlphaFoldDB" id="A0A2V3ZZ72"/>
<evidence type="ECO:0000313" key="2">
    <source>
        <dbReference type="EMBL" id="PXY01759.1"/>
    </source>
</evidence>
<evidence type="ECO:0000256" key="1">
    <source>
        <dbReference type="SAM" id="Phobius"/>
    </source>
</evidence>
<name>A0A2V3ZZ72_9BACT</name>
<dbReference type="Proteomes" id="UP000248079">
    <property type="component" value="Unassembled WGS sequence"/>
</dbReference>
<accession>A0A2V3ZZ72</accession>
<dbReference type="EMBL" id="QFLI01000003">
    <property type="protein sequence ID" value="PXY01759.1"/>
    <property type="molecule type" value="Genomic_DNA"/>
</dbReference>
<reference evidence="2 3" key="1">
    <citation type="submission" date="2018-05" db="EMBL/GenBank/DDBJ databases">
        <title>Marinifilum breve JC075T sp. nov., a marine bacterium isolated from Yongle Blue Hole in the South China Sea.</title>
        <authorList>
            <person name="Fu T."/>
        </authorList>
    </citation>
    <scope>NUCLEOTIDE SEQUENCE [LARGE SCALE GENOMIC DNA]</scope>
    <source>
        <strain evidence="2 3">JC075</strain>
    </source>
</reference>
<organism evidence="2 3">
    <name type="scientific">Marinifilum breve</name>
    <dbReference type="NCBI Taxonomy" id="2184082"/>
    <lineage>
        <taxon>Bacteria</taxon>
        <taxon>Pseudomonadati</taxon>
        <taxon>Bacteroidota</taxon>
        <taxon>Bacteroidia</taxon>
        <taxon>Marinilabiliales</taxon>
        <taxon>Marinifilaceae</taxon>
    </lineage>
</organism>
<sequence>MNKQEDIYKDEFIKDLMKDVELEEPSDRFTNKVMDDVMQDWLAKPIEVKQTRSRKQWLGIIGLIVVLAIILLGTDVRTLVSGLEHPFFAQLDKLFLTPINQLLNGVFVSLSKIPVIVYIVVVAMASLAAFDRIVNKFIQYR</sequence>
<evidence type="ECO:0000313" key="3">
    <source>
        <dbReference type="Proteomes" id="UP000248079"/>
    </source>
</evidence>
<protein>
    <recommendedName>
        <fullName evidence="4">DUF5056 domain-containing protein</fullName>
    </recommendedName>
</protein>
<gene>
    <name evidence="2" type="ORF">DF185_09855</name>
</gene>
<dbReference type="OrthoDB" id="1121679at2"/>
<keyword evidence="1" id="KW-1133">Transmembrane helix</keyword>
<keyword evidence="3" id="KW-1185">Reference proteome</keyword>
<keyword evidence="1" id="KW-0472">Membrane</keyword>
<dbReference type="RefSeq" id="WP_110360568.1">
    <property type="nucleotide sequence ID" value="NZ_QFLI01000003.1"/>
</dbReference>
<feature type="transmembrane region" description="Helical" evidence="1">
    <location>
        <begin position="115"/>
        <end position="134"/>
    </location>
</feature>
<evidence type="ECO:0008006" key="4">
    <source>
        <dbReference type="Google" id="ProtNLM"/>
    </source>
</evidence>